<dbReference type="KEGG" id="psic:J4E96_14330"/>
<dbReference type="AlphaFoldDB" id="A0A8A4ZDB3"/>
<dbReference type="Proteomes" id="UP000663937">
    <property type="component" value="Chromosome"/>
</dbReference>
<reference evidence="2" key="1">
    <citation type="submission" date="2021-03" db="EMBL/GenBank/DDBJ databases">
        <title>Pengzhenrongella sicca gen. nov., sp. nov., a new member of suborder Micrococcineae isolated from High-Arctic tundra soil.</title>
        <authorList>
            <person name="Peng F."/>
        </authorList>
    </citation>
    <scope>NUCLEOTIDE SEQUENCE</scope>
    <source>
        <strain evidence="2">LRZ-2</strain>
    </source>
</reference>
<gene>
    <name evidence="2" type="ORF">J4E96_14330</name>
</gene>
<proteinExistence type="predicted"/>
<evidence type="ECO:0000256" key="1">
    <source>
        <dbReference type="SAM" id="Phobius"/>
    </source>
</evidence>
<feature type="transmembrane region" description="Helical" evidence="1">
    <location>
        <begin position="6"/>
        <end position="28"/>
    </location>
</feature>
<keyword evidence="1" id="KW-0472">Membrane</keyword>
<accession>A0A8A4ZDB3</accession>
<organism evidence="2 3">
    <name type="scientific">Pengzhenrongella sicca</name>
    <dbReference type="NCBI Taxonomy" id="2819238"/>
    <lineage>
        <taxon>Bacteria</taxon>
        <taxon>Bacillati</taxon>
        <taxon>Actinomycetota</taxon>
        <taxon>Actinomycetes</taxon>
        <taxon>Micrococcales</taxon>
        <taxon>Pengzhenrongella</taxon>
    </lineage>
</organism>
<protein>
    <submittedName>
        <fullName evidence="2">Uncharacterized protein</fullName>
    </submittedName>
</protein>
<keyword evidence="3" id="KW-1185">Reference proteome</keyword>
<evidence type="ECO:0000313" key="2">
    <source>
        <dbReference type="EMBL" id="QTE28536.1"/>
    </source>
</evidence>
<sequence length="168" mass="18217">MDDATFALVGAVVGATVGGAITAATTWMNGRKEAAESRDLNARRIREESRSSLAARASEYLAAAYHGVAALRDFALATIDGKPVLEKREVWPTLDRVNRALINIEINDSPTFVRAALELDAAMTALSRSAGAVVHDQDSWRTARRTIIGDLPEKVKDAAKHDLSLFER</sequence>
<dbReference type="EMBL" id="CP071868">
    <property type="protein sequence ID" value="QTE28536.1"/>
    <property type="molecule type" value="Genomic_DNA"/>
</dbReference>
<name>A0A8A4ZDB3_9MICO</name>
<evidence type="ECO:0000313" key="3">
    <source>
        <dbReference type="Proteomes" id="UP000663937"/>
    </source>
</evidence>
<keyword evidence="1" id="KW-0812">Transmembrane</keyword>
<dbReference type="RefSeq" id="WP_227422773.1">
    <property type="nucleotide sequence ID" value="NZ_CP071868.1"/>
</dbReference>
<keyword evidence="1" id="KW-1133">Transmembrane helix</keyword>